<comment type="subunit">
    <text evidence="8">Subunit of the heterotrimeric GatFAB amidotransferase (AdT) complex, composed of A, B and F subunits.</text>
</comment>
<dbReference type="Pfam" id="PF02637">
    <property type="entry name" value="GatB_Yqey"/>
    <property type="match status" value="1"/>
</dbReference>
<dbReference type="STRING" id="984485.A0A1E4RM72"/>
<comment type="subcellular location">
    <subcellularLocation>
        <location evidence="8">Mitochondrion</location>
    </subcellularLocation>
</comment>
<evidence type="ECO:0000256" key="1">
    <source>
        <dbReference type="ARBA" id="ARBA00005306"/>
    </source>
</evidence>
<keyword evidence="4 8" id="KW-0067">ATP-binding</keyword>
<keyword evidence="3 8" id="KW-0547">Nucleotide-binding</keyword>
<dbReference type="EMBL" id="KV454539">
    <property type="protein sequence ID" value="ODV68349.1"/>
    <property type="molecule type" value="Genomic_DNA"/>
</dbReference>
<evidence type="ECO:0000259" key="9">
    <source>
        <dbReference type="SMART" id="SM00845"/>
    </source>
</evidence>
<dbReference type="EC" id="6.3.5.-" evidence="8"/>
<organism evidence="10 11">
    <name type="scientific">Hyphopichia burtonii NRRL Y-1933</name>
    <dbReference type="NCBI Taxonomy" id="984485"/>
    <lineage>
        <taxon>Eukaryota</taxon>
        <taxon>Fungi</taxon>
        <taxon>Dikarya</taxon>
        <taxon>Ascomycota</taxon>
        <taxon>Saccharomycotina</taxon>
        <taxon>Pichiomycetes</taxon>
        <taxon>Debaryomycetaceae</taxon>
        <taxon>Hyphopichia</taxon>
    </lineage>
</organism>
<evidence type="ECO:0000313" key="11">
    <source>
        <dbReference type="Proteomes" id="UP000095085"/>
    </source>
</evidence>
<dbReference type="InterPro" id="IPR023168">
    <property type="entry name" value="GatB_Yqey_C_2"/>
</dbReference>
<dbReference type="InterPro" id="IPR003789">
    <property type="entry name" value="Asn/Gln_tRNA_amidoTrase-B-like"/>
</dbReference>
<dbReference type="HAMAP" id="MF_00121">
    <property type="entry name" value="GatB"/>
    <property type="match status" value="1"/>
</dbReference>
<dbReference type="GO" id="GO:0005739">
    <property type="term" value="C:mitochondrion"/>
    <property type="evidence" value="ECO:0007669"/>
    <property type="project" value="UniProtKB-SubCell"/>
</dbReference>
<dbReference type="NCBIfam" id="TIGR00133">
    <property type="entry name" value="gatB"/>
    <property type="match status" value="1"/>
</dbReference>
<dbReference type="InterPro" id="IPR006075">
    <property type="entry name" value="Asn/Gln-tRNA_Trfase_suB/E_cat"/>
</dbReference>
<dbReference type="InterPro" id="IPR014746">
    <property type="entry name" value="Gln_synth/guanido_kin_cat_dom"/>
</dbReference>
<proteinExistence type="inferred from homology"/>
<dbReference type="GO" id="GO:0005524">
    <property type="term" value="F:ATP binding"/>
    <property type="evidence" value="ECO:0007669"/>
    <property type="project" value="UniProtKB-KW"/>
</dbReference>
<dbReference type="InterPro" id="IPR017959">
    <property type="entry name" value="Asn/Gln-tRNA_amidoTrfase_suB/E"/>
</dbReference>
<evidence type="ECO:0000256" key="4">
    <source>
        <dbReference type="ARBA" id="ARBA00022840"/>
    </source>
</evidence>
<dbReference type="GO" id="GO:0016740">
    <property type="term" value="F:transferase activity"/>
    <property type="evidence" value="ECO:0007669"/>
    <property type="project" value="UniProtKB-KW"/>
</dbReference>
<dbReference type="OrthoDB" id="1722066at2759"/>
<keyword evidence="2 8" id="KW-0436">Ligase</keyword>
<dbReference type="NCBIfam" id="NF004012">
    <property type="entry name" value="PRK05477.1-2"/>
    <property type="match status" value="1"/>
</dbReference>
<dbReference type="GO" id="GO:0070681">
    <property type="term" value="P:glutaminyl-tRNAGln biosynthesis via transamidation"/>
    <property type="evidence" value="ECO:0007669"/>
    <property type="project" value="UniProtKB-UniRule"/>
</dbReference>
<dbReference type="SUPFAM" id="SSF55931">
    <property type="entry name" value="Glutamine synthetase/guanido kinase"/>
    <property type="match status" value="1"/>
</dbReference>
<keyword evidence="11" id="KW-1185">Reference proteome</keyword>
<keyword evidence="5 8" id="KW-0648">Protein biosynthesis</keyword>
<evidence type="ECO:0000256" key="2">
    <source>
        <dbReference type="ARBA" id="ARBA00022598"/>
    </source>
</evidence>
<dbReference type="InterPro" id="IPR004413">
    <property type="entry name" value="GatB"/>
</dbReference>
<gene>
    <name evidence="8" type="primary">PET112</name>
    <name evidence="10" type="ORF">HYPBUDRAFT_134298</name>
</gene>
<evidence type="ECO:0000256" key="8">
    <source>
        <dbReference type="HAMAP-Rule" id="MF_03147"/>
    </source>
</evidence>
<evidence type="ECO:0000313" key="10">
    <source>
        <dbReference type="EMBL" id="ODV68349.1"/>
    </source>
</evidence>
<dbReference type="GO" id="GO:0032543">
    <property type="term" value="P:mitochondrial translation"/>
    <property type="evidence" value="ECO:0007669"/>
    <property type="project" value="UniProtKB-UniRule"/>
</dbReference>
<dbReference type="SMART" id="SM00845">
    <property type="entry name" value="GatB_Yqey"/>
    <property type="match status" value="1"/>
</dbReference>
<dbReference type="InterPro" id="IPR018027">
    <property type="entry name" value="Asn/Gln_amidotransferase"/>
</dbReference>
<dbReference type="GO" id="GO:0030956">
    <property type="term" value="C:glutamyl-tRNA(Gln) amidotransferase complex"/>
    <property type="evidence" value="ECO:0007669"/>
    <property type="project" value="UniProtKB-UniRule"/>
</dbReference>
<comment type="similarity">
    <text evidence="1 8">Belongs to the GatB/GatE family. GatB subfamily.</text>
</comment>
<comment type="function">
    <text evidence="8">Allows the formation of correctly charged Gln-tRNA(Gln) through the transamidation of misacylated Glu-tRNA(Gln) in the mitochondria. The reaction takes place in the presence of glutamine and ATP through an activated gamma-phospho-Glu-tRNA(Gln).</text>
</comment>
<dbReference type="GeneID" id="30994085"/>
<comment type="catalytic activity">
    <reaction evidence="7 8">
        <text>L-glutamyl-tRNA(Gln) + L-glutamine + ATP + H2O = L-glutaminyl-tRNA(Gln) + L-glutamate + ADP + phosphate + H(+)</text>
        <dbReference type="Rhea" id="RHEA:17521"/>
        <dbReference type="Rhea" id="RHEA-COMP:9681"/>
        <dbReference type="Rhea" id="RHEA-COMP:9684"/>
        <dbReference type="ChEBI" id="CHEBI:15377"/>
        <dbReference type="ChEBI" id="CHEBI:15378"/>
        <dbReference type="ChEBI" id="CHEBI:29985"/>
        <dbReference type="ChEBI" id="CHEBI:30616"/>
        <dbReference type="ChEBI" id="CHEBI:43474"/>
        <dbReference type="ChEBI" id="CHEBI:58359"/>
        <dbReference type="ChEBI" id="CHEBI:78520"/>
        <dbReference type="ChEBI" id="CHEBI:78521"/>
        <dbReference type="ChEBI" id="CHEBI:456216"/>
    </reaction>
</comment>
<accession>A0A1E4RM72</accession>
<dbReference type="Pfam" id="PF02934">
    <property type="entry name" value="GatB_N"/>
    <property type="match status" value="1"/>
</dbReference>
<keyword evidence="10" id="KW-0808">Transferase</keyword>
<name>A0A1E4RM72_9ASCO</name>
<evidence type="ECO:0000256" key="3">
    <source>
        <dbReference type="ARBA" id="ARBA00022741"/>
    </source>
</evidence>
<reference evidence="11" key="1">
    <citation type="submission" date="2016-05" db="EMBL/GenBank/DDBJ databases">
        <title>Comparative genomics of biotechnologically important yeasts.</title>
        <authorList>
            <consortium name="DOE Joint Genome Institute"/>
            <person name="Riley R."/>
            <person name="Haridas S."/>
            <person name="Wolfe K.H."/>
            <person name="Lopes M.R."/>
            <person name="Hittinger C.T."/>
            <person name="Goker M."/>
            <person name="Salamov A."/>
            <person name="Wisecaver J."/>
            <person name="Long T.M."/>
            <person name="Aerts A.L."/>
            <person name="Barry K."/>
            <person name="Choi C."/>
            <person name="Clum A."/>
            <person name="Coughlan A.Y."/>
            <person name="Deshpande S."/>
            <person name="Douglass A.P."/>
            <person name="Hanson S.J."/>
            <person name="Klenk H.-P."/>
            <person name="Labutti K."/>
            <person name="Lapidus A."/>
            <person name="Lindquist E."/>
            <person name="Lipzen A."/>
            <person name="Meier-Kolthoff J.P."/>
            <person name="Ohm R.A."/>
            <person name="Otillar R.P."/>
            <person name="Pangilinan J."/>
            <person name="Peng Y."/>
            <person name="Rokas A."/>
            <person name="Rosa C.A."/>
            <person name="Scheuner C."/>
            <person name="Sibirny A.A."/>
            <person name="Slot J.C."/>
            <person name="Stielow J.B."/>
            <person name="Sun H."/>
            <person name="Kurtzman C.P."/>
            <person name="Blackwell M."/>
            <person name="Grigoriev I.V."/>
            <person name="Jeffries T.W."/>
        </authorList>
    </citation>
    <scope>NUCLEOTIDE SEQUENCE [LARGE SCALE GENOMIC DNA]</scope>
    <source>
        <strain evidence="11">NRRL Y-1933</strain>
    </source>
</reference>
<dbReference type="PROSITE" id="PS01234">
    <property type="entry name" value="GATB"/>
    <property type="match status" value="1"/>
</dbReference>
<dbReference type="SUPFAM" id="SSF89095">
    <property type="entry name" value="GatB/YqeY motif"/>
    <property type="match status" value="1"/>
</dbReference>
<dbReference type="Gene3D" id="1.10.10.410">
    <property type="match status" value="1"/>
</dbReference>
<protein>
    <recommendedName>
        <fullName evidence="8">Glutamyl-tRNA(Gln) amidotransferase subunit B, mitochondrial</fullName>
        <shortName evidence="8">Glu-AdT subunit B</shortName>
        <ecNumber evidence="8">6.3.5.-</ecNumber>
    </recommendedName>
</protein>
<dbReference type="GO" id="GO:0050567">
    <property type="term" value="F:glutaminyl-tRNA synthase (glutamine-hydrolyzing) activity"/>
    <property type="evidence" value="ECO:0007669"/>
    <property type="project" value="UniProtKB-UniRule"/>
</dbReference>
<evidence type="ECO:0000256" key="7">
    <source>
        <dbReference type="ARBA" id="ARBA00047913"/>
    </source>
</evidence>
<dbReference type="PANTHER" id="PTHR11659:SF0">
    <property type="entry name" value="GLUTAMYL-TRNA(GLN) AMIDOTRANSFERASE SUBUNIT B, MITOCHONDRIAL"/>
    <property type="match status" value="1"/>
</dbReference>
<dbReference type="RefSeq" id="XP_020077416.1">
    <property type="nucleotide sequence ID" value="XM_020219535.1"/>
</dbReference>
<dbReference type="AlphaFoldDB" id="A0A1E4RM72"/>
<feature type="domain" description="Asn/Gln amidotransferase" evidence="9">
    <location>
        <begin position="350"/>
        <end position="508"/>
    </location>
</feature>
<evidence type="ECO:0000256" key="5">
    <source>
        <dbReference type="ARBA" id="ARBA00022917"/>
    </source>
</evidence>
<sequence length="514" mass="58686">MMIPKRLLHTSSICHSKFQLNPNFKFKCGLELHTQLKTNHKLFSLSPNKFDSAPNSKISYFDCGLPGTQPKLNPEALLLALKTAVVLNSDIQSRSTFDRKHYFYLDQPLGYQITQRYHPIARNGWLDLNKKFDNIKTNEKRIHIEQIQLEQDTGKTIYDKTDQLIKVDLNRANVPLIELVTKPDFEDLDQVRAFIKKYTTLVSHLDICTGNLELGAMRVDANVSINGGDRVEIKNLGSTGEIINALKYEYNRQLNILKNGGQILQETRGWNGTETIRARSKEDAVDYRYFPDSELPVINLDPKIGEQIKSKLPELPESIISKLISKPFNLELKHAKFLIDNTDILDYYHNVFNVVVLENKKSVKLVNNWMMHQLLGNFNKLNIPLDLTLVPFKKLSELILLISEKEITQTSAQLLLQEIIKNPEDRSLPVTELIEKYDLGTPKDLPTNELSEAAEEICNDIIQSNPDVIERIMGGKKGSINFLVGLAMKETQGKVDSSIFKSKFNEIIEKLQNL</sequence>
<dbReference type="Proteomes" id="UP000095085">
    <property type="component" value="Unassembled WGS sequence"/>
</dbReference>
<evidence type="ECO:0000256" key="6">
    <source>
        <dbReference type="ARBA" id="ARBA00023128"/>
    </source>
</evidence>
<dbReference type="InterPro" id="IPR017958">
    <property type="entry name" value="Gln-tRNA_amidoTrfase_suB_CS"/>
</dbReference>
<keyword evidence="6 8" id="KW-0496">Mitochondrion</keyword>
<dbReference type="PANTHER" id="PTHR11659">
    <property type="entry name" value="GLUTAMYL-TRNA GLN AMIDOTRANSFERASE SUBUNIT B MITOCHONDRIAL AND PROKARYOTIC PET112-RELATED"/>
    <property type="match status" value="1"/>
</dbReference>